<feature type="compositionally biased region" description="Basic and acidic residues" evidence="3">
    <location>
        <begin position="48"/>
        <end position="63"/>
    </location>
</feature>
<dbReference type="OrthoDB" id="2405038at2759"/>
<comment type="caution">
    <text evidence="4">The sequence shown here is derived from an EMBL/GenBank/DDBJ whole genome shotgun (WGS) entry which is preliminary data.</text>
</comment>
<evidence type="ECO:0000313" key="5">
    <source>
        <dbReference type="Proteomes" id="UP000789570"/>
    </source>
</evidence>
<proteinExistence type="inferred from homology"/>
<name>A0A9N9AI39_9GLOM</name>
<accession>A0A9N9AI39</accession>
<protein>
    <recommendedName>
        <fullName evidence="2">rRNA-processing protein FYV7</fullName>
    </recommendedName>
</protein>
<gene>
    <name evidence="4" type="ORF">FCALED_LOCUS5146</name>
</gene>
<organism evidence="4 5">
    <name type="scientific">Funneliformis caledonium</name>
    <dbReference type="NCBI Taxonomy" id="1117310"/>
    <lineage>
        <taxon>Eukaryota</taxon>
        <taxon>Fungi</taxon>
        <taxon>Fungi incertae sedis</taxon>
        <taxon>Mucoromycota</taxon>
        <taxon>Glomeromycotina</taxon>
        <taxon>Glomeromycetes</taxon>
        <taxon>Glomerales</taxon>
        <taxon>Glomeraceae</taxon>
        <taxon>Funneliformis</taxon>
    </lineage>
</organism>
<evidence type="ECO:0000256" key="2">
    <source>
        <dbReference type="ARBA" id="ARBA00018780"/>
    </source>
</evidence>
<reference evidence="4" key="1">
    <citation type="submission" date="2021-06" db="EMBL/GenBank/DDBJ databases">
        <authorList>
            <person name="Kallberg Y."/>
            <person name="Tangrot J."/>
            <person name="Rosling A."/>
        </authorList>
    </citation>
    <scope>NUCLEOTIDE SEQUENCE</scope>
    <source>
        <strain evidence="4">UK204</strain>
    </source>
</reference>
<keyword evidence="5" id="KW-1185">Reference proteome</keyword>
<evidence type="ECO:0000256" key="3">
    <source>
        <dbReference type="SAM" id="MobiDB-lite"/>
    </source>
</evidence>
<dbReference type="InterPro" id="IPR013730">
    <property type="entry name" value="Fyv7/TAP26"/>
</dbReference>
<feature type="region of interest" description="Disordered" evidence="3">
    <location>
        <begin position="48"/>
        <end position="67"/>
    </location>
</feature>
<dbReference type="AlphaFoldDB" id="A0A9N9AI39"/>
<dbReference type="EMBL" id="CAJVPQ010001066">
    <property type="protein sequence ID" value="CAG8530377.1"/>
    <property type="molecule type" value="Genomic_DNA"/>
</dbReference>
<evidence type="ECO:0000313" key="4">
    <source>
        <dbReference type="EMBL" id="CAG8530377.1"/>
    </source>
</evidence>
<dbReference type="Pfam" id="PF08524">
    <property type="entry name" value="rRNA_processing"/>
    <property type="match status" value="1"/>
</dbReference>
<comment type="similarity">
    <text evidence="1">Belongs to the FYV7 family.</text>
</comment>
<dbReference type="Proteomes" id="UP000789570">
    <property type="component" value="Unassembled WGS sequence"/>
</dbReference>
<sequence length="155" mass="18767">MAKQIKKKIIHKAKIKRNFYKTLEKEGTNLETPTFYREIFEGNNNSFDHDTKIGKNQKAKDMDDIPSPNYLNDKCEKEISLDLKRKDIKVLQERERIQREKLAEKEEIQLHRQKKKAYYVERNRMKKRLMKCNSKGQPYMKSRIDQILSKIKEKY</sequence>
<evidence type="ECO:0000256" key="1">
    <source>
        <dbReference type="ARBA" id="ARBA00006800"/>
    </source>
</evidence>